<dbReference type="GO" id="GO:0006281">
    <property type="term" value="P:DNA repair"/>
    <property type="evidence" value="ECO:0007669"/>
    <property type="project" value="InterPro"/>
</dbReference>
<dbReference type="EMBL" id="CAEUNJ010000092">
    <property type="protein sequence ID" value="CAB4372649.1"/>
    <property type="molecule type" value="Genomic_DNA"/>
</dbReference>
<evidence type="ECO:0000313" key="16">
    <source>
        <dbReference type="EMBL" id="CAB5078054.1"/>
    </source>
</evidence>
<dbReference type="EMBL" id="CAFBRD010000080">
    <property type="protein sequence ID" value="CAB5078054.1"/>
    <property type="molecule type" value="Genomic_DNA"/>
</dbReference>
<dbReference type="CDD" id="cd09086">
    <property type="entry name" value="ExoIII-like_AP-endo"/>
    <property type="match status" value="1"/>
</dbReference>
<dbReference type="GO" id="GO:0046872">
    <property type="term" value="F:metal ion binding"/>
    <property type="evidence" value="ECO:0007669"/>
    <property type="project" value="UniProtKB-KW"/>
</dbReference>
<evidence type="ECO:0000313" key="12">
    <source>
        <dbReference type="EMBL" id="CAB4724317.1"/>
    </source>
</evidence>
<evidence type="ECO:0000256" key="1">
    <source>
        <dbReference type="ARBA" id="ARBA00001946"/>
    </source>
</evidence>
<gene>
    <name evidence="10" type="ORF">UFOPK1762_01562</name>
    <name evidence="11" type="ORF">UFOPK1906_01720</name>
    <name evidence="12" type="ORF">UFOPK2624_01934</name>
    <name evidence="13" type="ORF">UFOPK2969_01036</name>
    <name evidence="8" type="ORF">UFOPK3331_01490</name>
    <name evidence="14" type="ORF">UFOPK3785_01488</name>
    <name evidence="15" type="ORF">UFOPK3927_00274</name>
    <name evidence="9" type="ORF">UFOPK4201_01696</name>
    <name evidence="16" type="ORF">UFOPK4371_01314</name>
</gene>
<dbReference type="SUPFAM" id="SSF56219">
    <property type="entry name" value="DNase I-like"/>
    <property type="match status" value="1"/>
</dbReference>
<dbReference type="GO" id="GO:0008311">
    <property type="term" value="F:double-stranded DNA 3'-5' DNA exonuclease activity"/>
    <property type="evidence" value="ECO:0007669"/>
    <property type="project" value="InterPro"/>
</dbReference>
<comment type="similarity">
    <text evidence="2">Belongs to the DNA repair enzymes AP/ExoA family.</text>
</comment>
<keyword evidence="4" id="KW-0378">Hydrolase</keyword>
<evidence type="ECO:0000313" key="15">
    <source>
        <dbReference type="EMBL" id="CAB4973464.1"/>
    </source>
</evidence>
<protein>
    <submittedName>
        <fullName evidence="10">Unannotated protein</fullName>
    </submittedName>
</protein>
<dbReference type="Pfam" id="PF03372">
    <property type="entry name" value="Exo_endo_phos"/>
    <property type="match status" value="1"/>
</dbReference>
<evidence type="ECO:0000256" key="5">
    <source>
        <dbReference type="ARBA" id="ARBA00022842"/>
    </source>
</evidence>
<dbReference type="EMBL" id="CAEZTY010000077">
    <property type="protein sequence ID" value="CAB4594957.1"/>
    <property type="molecule type" value="Genomic_DNA"/>
</dbReference>
<evidence type="ECO:0000313" key="10">
    <source>
        <dbReference type="EMBL" id="CAB4594957.1"/>
    </source>
</evidence>
<feature type="compositionally biased region" description="Basic and acidic residues" evidence="6">
    <location>
        <begin position="236"/>
        <end position="248"/>
    </location>
</feature>
<name>A0A6J6G169_9ZZZZ</name>
<feature type="domain" description="Endonuclease/exonuclease/phosphatase" evidence="7">
    <location>
        <begin position="5"/>
        <end position="249"/>
    </location>
</feature>
<comment type="cofactor">
    <cofactor evidence="1">
        <name>Mg(2+)</name>
        <dbReference type="ChEBI" id="CHEBI:18420"/>
    </cofactor>
</comment>
<keyword evidence="3" id="KW-0479">Metal-binding</keyword>
<dbReference type="PANTHER" id="PTHR43250">
    <property type="entry name" value="EXODEOXYRIBONUCLEASE III"/>
    <property type="match status" value="1"/>
</dbReference>
<dbReference type="InterPro" id="IPR036691">
    <property type="entry name" value="Endo/exonu/phosph_ase_sf"/>
</dbReference>
<organism evidence="10">
    <name type="scientific">freshwater metagenome</name>
    <dbReference type="NCBI Taxonomy" id="449393"/>
    <lineage>
        <taxon>unclassified sequences</taxon>
        <taxon>metagenomes</taxon>
        <taxon>ecological metagenomes</taxon>
    </lineage>
</organism>
<dbReference type="PROSITE" id="PS51435">
    <property type="entry name" value="AP_NUCLEASE_F1_4"/>
    <property type="match status" value="1"/>
</dbReference>
<dbReference type="NCBIfam" id="TIGR00195">
    <property type="entry name" value="exoDNase_III"/>
    <property type="match status" value="1"/>
</dbReference>
<keyword evidence="5" id="KW-0460">Magnesium</keyword>
<evidence type="ECO:0000256" key="4">
    <source>
        <dbReference type="ARBA" id="ARBA00022801"/>
    </source>
</evidence>
<evidence type="ECO:0000313" key="14">
    <source>
        <dbReference type="EMBL" id="CAB4961065.1"/>
    </source>
</evidence>
<evidence type="ECO:0000259" key="7">
    <source>
        <dbReference type="Pfam" id="PF03372"/>
    </source>
</evidence>
<reference evidence="10" key="1">
    <citation type="submission" date="2020-05" db="EMBL/GenBank/DDBJ databases">
        <authorList>
            <person name="Chiriac C."/>
            <person name="Salcher M."/>
            <person name="Ghai R."/>
            <person name="Kavagutti S V."/>
        </authorList>
    </citation>
    <scope>NUCLEOTIDE SEQUENCE</scope>
</reference>
<evidence type="ECO:0000313" key="13">
    <source>
        <dbReference type="EMBL" id="CAB4793831.1"/>
    </source>
</evidence>
<evidence type="ECO:0000256" key="3">
    <source>
        <dbReference type="ARBA" id="ARBA00022723"/>
    </source>
</evidence>
<dbReference type="InterPro" id="IPR004808">
    <property type="entry name" value="AP_endonuc_1"/>
</dbReference>
<dbReference type="EMBL" id="CAFBNJ010000090">
    <property type="protein sequence ID" value="CAB4961065.1"/>
    <property type="molecule type" value="Genomic_DNA"/>
</dbReference>
<dbReference type="AlphaFoldDB" id="A0A6J6G169"/>
<dbReference type="PANTHER" id="PTHR43250:SF2">
    <property type="entry name" value="EXODEOXYRIBONUCLEASE III"/>
    <property type="match status" value="1"/>
</dbReference>
<dbReference type="EMBL" id="CAESAL010000066">
    <property type="protein sequence ID" value="CAB4345212.1"/>
    <property type="molecule type" value="Genomic_DNA"/>
</dbReference>
<feature type="region of interest" description="Disordered" evidence="6">
    <location>
        <begin position="236"/>
        <end position="257"/>
    </location>
</feature>
<proteinExistence type="inferred from homology"/>
<dbReference type="EMBL" id="CAFAAD010000071">
    <property type="protein sequence ID" value="CAB4793831.1"/>
    <property type="molecule type" value="Genomic_DNA"/>
</dbReference>
<evidence type="ECO:0000256" key="6">
    <source>
        <dbReference type="SAM" id="MobiDB-lite"/>
    </source>
</evidence>
<dbReference type="EMBL" id="CAEZXY010000143">
    <property type="protein sequence ID" value="CAB4724317.1"/>
    <property type="molecule type" value="Genomic_DNA"/>
</dbReference>
<evidence type="ECO:0000256" key="2">
    <source>
        <dbReference type="ARBA" id="ARBA00007092"/>
    </source>
</evidence>
<dbReference type="InterPro" id="IPR037493">
    <property type="entry name" value="ExoIII-like"/>
</dbReference>
<evidence type="ECO:0000313" key="8">
    <source>
        <dbReference type="EMBL" id="CAB4345212.1"/>
    </source>
</evidence>
<dbReference type="EMBL" id="CAFBOK010000018">
    <property type="protein sequence ID" value="CAB4973464.1"/>
    <property type="molecule type" value="Genomic_DNA"/>
</dbReference>
<sequence length="257" mass="28999">MLRLVTWNVNSLKARLPRVEQWLAENGPEIICLQETKMKDQAFPAEVFSAMGYETAHHGQGQWNGVAILSKVGLEDVVAGWDDDGPEDGDARILWATCGGVRVASVYVPNGRALDDPHYTYKLGWLERLRARLERRENSSAEVAVCGDFNICPDDRDVWSPEAWVGNTHVSEPERQALRELEAWGLEDVYRRHHEEGGLYSFWDYRGGDFHQGRGLRIDLIMATPSLAARCTDARVDRDARKGEKPSDHAPVIAQFD</sequence>
<evidence type="ECO:0000313" key="11">
    <source>
        <dbReference type="EMBL" id="CAB4635040.1"/>
    </source>
</evidence>
<dbReference type="EMBL" id="CAEZVC010000149">
    <property type="protein sequence ID" value="CAB4635040.1"/>
    <property type="molecule type" value="Genomic_DNA"/>
</dbReference>
<accession>A0A6J6G169</accession>
<dbReference type="Gene3D" id="3.60.10.10">
    <property type="entry name" value="Endonuclease/exonuclease/phosphatase"/>
    <property type="match status" value="1"/>
</dbReference>
<dbReference type="InterPro" id="IPR005135">
    <property type="entry name" value="Endo/exonuclease/phosphatase"/>
</dbReference>
<dbReference type="NCBIfam" id="TIGR00633">
    <property type="entry name" value="xth"/>
    <property type="match status" value="1"/>
</dbReference>
<evidence type="ECO:0000313" key="9">
    <source>
        <dbReference type="EMBL" id="CAB4372649.1"/>
    </source>
</evidence>